<dbReference type="RefSeq" id="XP_046046202.1">
    <property type="nucleotide sequence ID" value="XM_046193393.1"/>
</dbReference>
<proteinExistence type="predicted"/>
<dbReference type="GeneID" id="70223347"/>
<dbReference type="OrthoDB" id="508139at2759"/>
<evidence type="ECO:0000256" key="1">
    <source>
        <dbReference type="SAM" id="MobiDB-lite"/>
    </source>
</evidence>
<accession>A0A9P9JXJ6</accession>
<sequence length="707" mass="79865">MPKRRHSLDILLEGGRQKKKINESDVSKRISDLGSGRIDITVSFRSSSKAARNDPLPRIDWRSRLQELQGHRKSSTTQSPARISSIVPLDRSPGSADGYERQVQADTMSVDENTQDVESSDLNKEEGRIDDDGDQMDDDDSNRSSVDEFAEFSWLEQIDTVATRYSTEIATCDAKLIRRDQISSAFWIQMEEPSHETSCLGFDLFDRYGRLNREFYEHGFKKGSGAWGSEIDRGDILLFEKISVTPQHRRDGLGTQIVQAILEKIRPKTNRFVAFVSPGYLTDEVDEGGKGEWREHQAISELFFRSLGFRRVGVSSWFAFVDDPSHPSRQLKASDDWNEPDNSYDTACIPQSARQAFASLSNPKLPGDECVSQLQKDMPADFQDASWSAIDEDGNNILHLAAIHAKLEAIQYILSCRRDLASNRNRAGDSPLEALKAKMESIRTRAVHGELTSVCADKFAGFSQRIIACIAALSDSEIFNLDEISPDLINEISSAAEEIKRNPKIQLALHSLRLRYGCTCGECIGGFLSPRMRFALLCQAEIQHDLMRESFYEFQDGPDWVEDNDEELNFLPASVKENLKTNKSMREGFINICGYIAECLKQRRIPNENNVLYIYQKKSSEWPPVTKHYLERGGTVAAVATMLFQKALQQGEYSGDGNHQDVFGDEIVKMPECRNDYEFGFVSGMCGYRRISAVQYVDMFGNPIDKD</sequence>
<keyword evidence="3" id="KW-1185">Reference proteome</keyword>
<reference evidence="2" key="1">
    <citation type="journal article" date="2021" name="Nat. Commun.">
        <title>Genetic determinants of endophytism in the Arabidopsis root mycobiome.</title>
        <authorList>
            <person name="Mesny F."/>
            <person name="Miyauchi S."/>
            <person name="Thiergart T."/>
            <person name="Pickel B."/>
            <person name="Atanasova L."/>
            <person name="Karlsson M."/>
            <person name="Huettel B."/>
            <person name="Barry K.W."/>
            <person name="Haridas S."/>
            <person name="Chen C."/>
            <person name="Bauer D."/>
            <person name="Andreopoulos W."/>
            <person name="Pangilinan J."/>
            <person name="LaButti K."/>
            <person name="Riley R."/>
            <person name="Lipzen A."/>
            <person name="Clum A."/>
            <person name="Drula E."/>
            <person name="Henrissat B."/>
            <person name="Kohler A."/>
            <person name="Grigoriev I.V."/>
            <person name="Martin F.M."/>
            <person name="Hacquard S."/>
        </authorList>
    </citation>
    <scope>NUCLEOTIDE SEQUENCE</scope>
    <source>
        <strain evidence="2">MPI-CAGE-AT-0023</strain>
    </source>
</reference>
<feature type="compositionally biased region" description="Acidic residues" evidence="1">
    <location>
        <begin position="128"/>
        <end position="140"/>
    </location>
</feature>
<dbReference type="InterPro" id="IPR036770">
    <property type="entry name" value="Ankyrin_rpt-contain_sf"/>
</dbReference>
<organism evidence="2 3">
    <name type="scientific">Fusarium redolens</name>
    <dbReference type="NCBI Taxonomy" id="48865"/>
    <lineage>
        <taxon>Eukaryota</taxon>
        <taxon>Fungi</taxon>
        <taxon>Dikarya</taxon>
        <taxon>Ascomycota</taxon>
        <taxon>Pezizomycotina</taxon>
        <taxon>Sordariomycetes</taxon>
        <taxon>Hypocreomycetidae</taxon>
        <taxon>Hypocreales</taxon>
        <taxon>Nectriaceae</taxon>
        <taxon>Fusarium</taxon>
        <taxon>Fusarium redolens species complex</taxon>
    </lineage>
</organism>
<dbReference type="EMBL" id="JAGMUX010000013">
    <property type="protein sequence ID" value="KAH7240688.1"/>
    <property type="molecule type" value="Genomic_DNA"/>
</dbReference>
<dbReference type="InterPro" id="IPR016181">
    <property type="entry name" value="Acyl_CoA_acyltransferase"/>
</dbReference>
<dbReference type="AlphaFoldDB" id="A0A9P9JXJ6"/>
<evidence type="ECO:0000313" key="2">
    <source>
        <dbReference type="EMBL" id="KAH7240688.1"/>
    </source>
</evidence>
<protein>
    <recommendedName>
        <fullName evidence="4">N-acetyltransferase domain-containing protein</fullName>
    </recommendedName>
</protein>
<evidence type="ECO:0000313" key="3">
    <source>
        <dbReference type="Proteomes" id="UP000720189"/>
    </source>
</evidence>
<dbReference type="SUPFAM" id="SSF55729">
    <property type="entry name" value="Acyl-CoA N-acyltransferases (Nat)"/>
    <property type="match status" value="1"/>
</dbReference>
<dbReference type="Gene3D" id="3.40.630.30">
    <property type="match status" value="1"/>
</dbReference>
<dbReference type="Proteomes" id="UP000720189">
    <property type="component" value="Unassembled WGS sequence"/>
</dbReference>
<comment type="caution">
    <text evidence="2">The sequence shown here is derived from an EMBL/GenBank/DDBJ whole genome shotgun (WGS) entry which is preliminary data.</text>
</comment>
<name>A0A9P9JXJ6_FUSRE</name>
<gene>
    <name evidence="2" type="ORF">BKA55DRAFT_575591</name>
</gene>
<feature type="region of interest" description="Disordered" evidence="1">
    <location>
        <begin position="68"/>
        <end position="144"/>
    </location>
</feature>
<evidence type="ECO:0008006" key="4">
    <source>
        <dbReference type="Google" id="ProtNLM"/>
    </source>
</evidence>
<dbReference type="Gene3D" id="1.25.40.20">
    <property type="entry name" value="Ankyrin repeat-containing domain"/>
    <property type="match status" value="1"/>
</dbReference>